<keyword evidence="2" id="KW-1185">Reference proteome</keyword>
<name>A0A3D9ZMA5_9ACTN</name>
<dbReference type="EMBL" id="QUMQ01000001">
    <property type="protein sequence ID" value="REF98341.1"/>
    <property type="molecule type" value="Genomic_DNA"/>
</dbReference>
<sequence length="94" mass="10172">MRLVLSEDAGATLVEREQFTAFAVEVRGTVDLDAFGVLPADNGEVLVPAGWVESLASDAGADWVSAFRDMLRASEPYGWYDSQTGLVRAHIATR</sequence>
<gene>
    <name evidence="1" type="ORF">DFJ67_4358</name>
</gene>
<comment type="caution">
    <text evidence="1">The sequence shown here is derived from an EMBL/GenBank/DDBJ whole genome shotgun (WGS) entry which is preliminary data.</text>
</comment>
<accession>A0A3D9ZMA5</accession>
<dbReference type="RefSeq" id="WP_147315562.1">
    <property type="nucleotide sequence ID" value="NZ_BONB01000083.1"/>
</dbReference>
<protein>
    <submittedName>
        <fullName evidence="1">Uncharacterized protein</fullName>
    </submittedName>
</protein>
<dbReference type="Proteomes" id="UP000256913">
    <property type="component" value="Unassembled WGS sequence"/>
</dbReference>
<evidence type="ECO:0000313" key="1">
    <source>
        <dbReference type="EMBL" id="REF98341.1"/>
    </source>
</evidence>
<evidence type="ECO:0000313" key="2">
    <source>
        <dbReference type="Proteomes" id="UP000256913"/>
    </source>
</evidence>
<dbReference type="OrthoDB" id="4484263at2"/>
<organism evidence="1 2">
    <name type="scientific">Asanoa ferruginea</name>
    <dbReference type="NCBI Taxonomy" id="53367"/>
    <lineage>
        <taxon>Bacteria</taxon>
        <taxon>Bacillati</taxon>
        <taxon>Actinomycetota</taxon>
        <taxon>Actinomycetes</taxon>
        <taxon>Micromonosporales</taxon>
        <taxon>Micromonosporaceae</taxon>
        <taxon>Asanoa</taxon>
    </lineage>
</organism>
<dbReference type="AlphaFoldDB" id="A0A3D9ZMA5"/>
<proteinExistence type="predicted"/>
<reference evidence="1 2" key="1">
    <citation type="submission" date="2018-08" db="EMBL/GenBank/DDBJ databases">
        <title>Sequencing the genomes of 1000 actinobacteria strains.</title>
        <authorList>
            <person name="Klenk H.-P."/>
        </authorList>
    </citation>
    <scope>NUCLEOTIDE SEQUENCE [LARGE SCALE GENOMIC DNA]</scope>
    <source>
        <strain evidence="1 2">DSM 44099</strain>
    </source>
</reference>